<dbReference type="InterPro" id="IPR052950">
    <property type="entry name" value="CISD"/>
</dbReference>
<dbReference type="InterPro" id="IPR018967">
    <property type="entry name" value="FeS-contain_CDGSH-typ"/>
</dbReference>
<proteinExistence type="predicted"/>
<dbReference type="Proteomes" id="UP000814243">
    <property type="component" value="Unassembled WGS sequence"/>
</dbReference>
<evidence type="ECO:0000256" key="4">
    <source>
        <dbReference type="ARBA" id="ARBA00023014"/>
    </source>
</evidence>
<gene>
    <name evidence="8" type="ORF">HF086_010521</name>
    <name evidence="7" type="ORF">HW555_008872</name>
</gene>
<keyword evidence="9" id="KW-1185">Reference proteome</keyword>
<evidence type="ECO:0000313" key="8">
    <source>
        <dbReference type="EMBL" id="KAH9642009.1"/>
    </source>
</evidence>
<dbReference type="Proteomes" id="UP000648187">
    <property type="component" value="Unassembled WGS sequence"/>
</dbReference>
<evidence type="ECO:0000259" key="6">
    <source>
        <dbReference type="SMART" id="SM00704"/>
    </source>
</evidence>
<dbReference type="GO" id="GO:0005739">
    <property type="term" value="C:mitochondrion"/>
    <property type="evidence" value="ECO:0007669"/>
    <property type="project" value="TreeGrafter"/>
</dbReference>
<dbReference type="PANTHER" id="PTHR46491:SF3">
    <property type="entry name" value="CDGSH IRON-SULFUR DOMAIN-CONTAINING PROTEIN 3, MITOCHONDRIAL"/>
    <property type="match status" value="1"/>
</dbReference>
<evidence type="ECO:0000313" key="9">
    <source>
        <dbReference type="Proteomes" id="UP000648187"/>
    </source>
</evidence>
<sequence length="136" mass="15630">MFIRKPYQLFLATSLRALNYATKSPKPEIPQNPLASVYSATNQKDNGVVYDKKPFKLTLEAGKTYHWCLCGRSKSQPLCDGTHKDVYLKITQRPVRFTVEKTKDYWLCNCKQTKNRPFCDGAHKQKDVQEAGSVRL</sequence>
<dbReference type="InterPro" id="IPR042216">
    <property type="entry name" value="MitoNEET_CISD"/>
</dbReference>
<evidence type="ECO:0000256" key="3">
    <source>
        <dbReference type="ARBA" id="ARBA00023004"/>
    </source>
</evidence>
<dbReference type="GO" id="GO:0046872">
    <property type="term" value="F:metal ion binding"/>
    <property type="evidence" value="ECO:0007669"/>
    <property type="project" value="UniProtKB-KW"/>
</dbReference>
<dbReference type="GO" id="GO:0051537">
    <property type="term" value="F:2 iron, 2 sulfur cluster binding"/>
    <property type="evidence" value="ECO:0007669"/>
    <property type="project" value="UniProtKB-KW"/>
</dbReference>
<dbReference type="EMBL" id="JACEFF010000207">
    <property type="protein sequence ID" value="KAH9642009.1"/>
    <property type="molecule type" value="Genomic_DNA"/>
</dbReference>
<accession>A0A835GC75</accession>
<dbReference type="Pfam" id="PF09360">
    <property type="entry name" value="zf-CDGSH"/>
    <property type="match status" value="2"/>
</dbReference>
<organism evidence="7 9">
    <name type="scientific">Spodoptera exigua</name>
    <name type="common">Beet armyworm</name>
    <name type="synonym">Noctua fulgens</name>
    <dbReference type="NCBI Taxonomy" id="7107"/>
    <lineage>
        <taxon>Eukaryota</taxon>
        <taxon>Metazoa</taxon>
        <taxon>Ecdysozoa</taxon>
        <taxon>Arthropoda</taxon>
        <taxon>Hexapoda</taxon>
        <taxon>Insecta</taxon>
        <taxon>Pterygota</taxon>
        <taxon>Neoptera</taxon>
        <taxon>Endopterygota</taxon>
        <taxon>Lepidoptera</taxon>
        <taxon>Glossata</taxon>
        <taxon>Ditrysia</taxon>
        <taxon>Noctuoidea</taxon>
        <taxon>Noctuidae</taxon>
        <taxon>Amphipyrinae</taxon>
        <taxon>Spodoptera</taxon>
    </lineage>
</organism>
<reference evidence="8" key="2">
    <citation type="journal article" date="2021" name="G3 (Bethesda)">
        <title>Genome and transcriptome analysis of the beet armyworm Spodoptera exigua reveals targets for pest control. .</title>
        <authorList>
            <person name="Simon S."/>
            <person name="Breeschoten T."/>
            <person name="Jansen H.J."/>
            <person name="Dirks R.P."/>
            <person name="Schranz M.E."/>
            <person name="Ros V.I.D."/>
        </authorList>
    </citation>
    <scope>NUCLEOTIDE SEQUENCE</scope>
    <source>
        <strain evidence="8">TB_SE_WUR_2020</strain>
    </source>
</reference>
<dbReference type="EMBL" id="JACKWZ010000181">
    <property type="protein sequence ID" value="KAF9412664.1"/>
    <property type="molecule type" value="Genomic_DNA"/>
</dbReference>
<dbReference type="SMART" id="SM00704">
    <property type="entry name" value="ZnF_CDGSH"/>
    <property type="match status" value="2"/>
</dbReference>
<keyword evidence="3" id="KW-0408">Iron</keyword>
<protein>
    <recommendedName>
        <fullName evidence="6">Iron-binding zinc finger CDGSH type domain-containing protein</fullName>
    </recommendedName>
</protein>
<comment type="cofactor">
    <cofactor evidence="5">
        <name>[2Fe-2S] cluster</name>
        <dbReference type="ChEBI" id="CHEBI:190135"/>
    </cofactor>
</comment>
<evidence type="ECO:0000313" key="7">
    <source>
        <dbReference type="EMBL" id="KAF9412664.1"/>
    </source>
</evidence>
<dbReference type="Gene3D" id="3.40.5.90">
    <property type="entry name" value="CDGSH iron-sulfur domain, mitoNEET-type"/>
    <property type="match status" value="2"/>
</dbReference>
<dbReference type="PANTHER" id="PTHR46491">
    <property type="entry name" value="CDGSH IRON SULFUR DOMAIN PROTEIN HOMOLOG"/>
    <property type="match status" value="1"/>
</dbReference>
<comment type="caution">
    <text evidence="7">The sequence shown here is derived from an EMBL/GenBank/DDBJ whole genome shotgun (WGS) entry which is preliminary data.</text>
</comment>
<keyword evidence="4" id="KW-0411">Iron-sulfur</keyword>
<reference evidence="7" key="1">
    <citation type="submission" date="2020-08" db="EMBL/GenBank/DDBJ databases">
        <title>Spodoptera exigua strain:BAW_Kor-Di-RS1 Genome sequencing and assembly.</title>
        <authorList>
            <person name="Kim J."/>
            <person name="Nam H.Y."/>
            <person name="Kwon M."/>
            <person name="Choi J.H."/>
            <person name="Cho S.R."/>
            <person name="Kim G.-H."/>
        </authorList>
    </citation>
    <scope>NUCLEOTIDE SEQUENCE</scope>
    <source>
        <strain evidence="7">BAW_Kor-Di-RS1</strain>
        <tissue evidence="7">Whole-body</tissue>
    </source>
</reference>
<keyword evidence="1" id="KW-0001">2Fe-2S</keyword>
<feature type="domain" description="Iron-binding zinc finger CDGSH type" evidence="6">
    <location>
        <begin position="92"/>
        <end position="129"/>
    </location>
</feature>
<feature type="domain" description="Iron-binding zinc finger CDGSH type" evidence="6">
    <location>
        <begin position="52"/>
        <end position="89"/>
    </location>
</feature>
<dbReference type="AlphaFoldDB" id="A0A835GC75"/>
<name>A0A835GC75_SPOEX</name>
<evidence type="ECO:0000256" key="1">
    <source>
        <dbReference type="ARBA" id="ARBA00022714"/>
    </source>
</evidence>
<keyword evidence="2" id="KW-0479">Metal-binding</keyword>
<evidence type="ECO:0000256" key="5">
    <source>
        <dbReference type="ARBA" id="ARBA00034078"/>
    </source>
</evidence>
<evidence type="ECO:0000256" key="2">
    <source>
        <dbReference type="ARBA" id="ARBA00022723"/>
    </source>
</evidence>